<protein>
    <submittedName>
        <fullName evidence="1">Uracil-DNA glycosylase family protein</fullName>
    </submittedName>
</protein>
<reference evidence="2" key="1">
    <citation type="journal article" date="2019" name="Int. J. Syst. Evol. Microbiol.">
        <title>The Global Catalogue of Microorganisms (GCM) 10K type strain sequencing project: providing services to taxonomists for standard genome sequencing and annotation.</title>
        <authorList>
            <consortium name="The Broad Institute Genomics Platform"/>
            <consortium name="The Broad Institute Genome Sequencing Center for Infectious Disease"/>
            <person name="Wu L."/>
            <person name="Ma J."/>
        </authorList>
    </citation>
    <scope>NUCLEOTIDE SEQUENCE [LARGE SCALE GENOMIC DNA]</scope>
    <source>
        <strain evidence="2">CGMCC 1.16031</strain>
    </source>
</reference>
<name>A0ABW1XNM3_9ALTE</name>
<dbReference type="SUPFAM" id="SSF52141">
    <property type="entry name" value="Uracil-DNA glycosylase-like"/>
    <property type="match status" value="1"/>
</dbReference>
<dbReference type="InterPro" id="IPR036895">
    <property type="entry name" value="Uracil-DNA_glycosylase-like_sf"/>
</dbReference>
<keyword evidence="2" id="KW-1185">Reference proteome</keyword>
<dbReference type="Proteomes" id="UP001596364">
    <property type="component" value="Unassembled WGS sequence"/>
</dbReference>
<organism evidence="1 2">
    <name type="scientific">Pseudobowmanella zhangzhouensis</name>
    <dbReference type="NCBI Taxonomy" id="1537679"/>
    <lineage>
        <taxon>Bacteria</taxon>
        <taxon>Pseudomonadati</taxon>
        <taxon>Pseudomonadota</taxon>
        <taxon>Gammaproteobacteria</taxon>
        <taxon>Alteromonadales</taxon>
        <taxon>Alteromonadaceae</taxon>
    </lineage>
</organism>
<dbReference type="RefSeq" id="WP_131258086.1">
    <property type="nucleotide sequence ID" value="NZ_JBHSUS010000001.1"/>
</dbReference>
<accession>A0ABW1XNM3</accession>
<dbReference type="EMBL" id="JBHSUS010000001">
    <property type="protein sequence ID" value="MFC6440284.1"/>
    <property type="molecule type" value="Genomic_DNA"/>
</dbReference>
<evidence type="ECO:0000313" key="2">
    <source>
        <dbReference type="Proteomes" id="UP001596364"/>
    </source>
</evidence>
<evidence type="ECO:0000313" key="1">
    <source>
        <dbReference type="EMBL" id="MFC6440284.1"/>
    </source>
</evidence>
<sequence length="217" mass="24570">MNKLEKYKRLVNKRKEFDFGHGLLNPSEINDGIYDCEEIGAWSQWQGNLDAKILLIGQDWGDIDYFTDNKGQDIDQNPTNKNLIELFRCIGIEIGTPSTPNKSAPVFFTNSILGIKEEGKMAGKVNQSWARQCTKEFLTPLIEIIEPKIIITLGTHAFSEVAYLYGLKKSSLKNILASSPEISIENKLICPRFHCGGRGLANRKLDLQKQDWLRIVV</sequence>
<gene>
    <name evidence="1" type="ORF">ACFP85_09000</name>
</gene>
<proteinExistence type="predicted"/>
<dbReference type="Gene3D" id="3.40.470.10">
    <property type="entry name" value="Uracil-DNA glycosylase-like domain"/>
    <property type="match status" value="1"/>
</dbReference>
<comment type="caution">
    <text evidence="1">The sequence shown here is derived from an EMBL/GenBank/DDBJ whole genome shotgun (WGS) entry which is preliminary data.</text>
</comment>